<dbReference type="InterPro" id="IPR001041">
    <property type="entry name" value="2Fe-2S_ferredoxin-type"/>
</dbReference>
<evidence type="ECO:0000256" key="3">
    <source>
        <dbReference type="ARBA" id="ARBA00004533"/>
    </source>
</evidence>
<dbReference type="PANTHER" id="PTHR43644">
    <property type="entry name" value="NA(+)-TRANSLOCATING NADH-QUINONE REDUCTASE SUBUNIT"/>
    <property type="match status" value="1"/>
</dbReference>
<dbReference type="SUPFAM" id="SSF52343">
    <property type="entry name" value="Ferredoxin reductase-like, C-terminal NADP-linked domain"/>
    <property type="match status" value="1"/>
</dbReference>
<evidence type="ECO:0000256" key="5">
    <source>
        <dbReference type="ARBA" id="ARBA00011309"/>
    </source>
</evidence>
<evidence type="ECO:0000256" key="14">
    <source>
        <dbReference type="ARBA" id="ARBA00022827"/>
    </source>
</evidence>
<dbReference type="GO" id="GO:0009055">
    <property type="term" value="F:electron transfer activity"/>
    <property type="evidence" value="ECO:0007669"/>
    <property type="project" value="UniProtKB-UniRule"/>
</dbReference>
<dbReference type="InterPro" id="IPR017938">
    <property type="entry name" value="Riboflavin_synthase-like_b-brl"/>
</dbReference>
<evidence type="ECO:0000259" key="28">
    <source>
        <dbReference type="PROSITE" id="PS51085"/>
    </source>
</evidence>
<feature type="binding site" evidence="27">
    <location>
        <position position="116"/>
    </location>
    <ligand>
        <name>[2Fe-2S] cluster</name>
        <dbReference type="ChEBI" id="CHEBI:190135"/>
    </ligand>
</feature>
<accession>A0A1H4C4B5</accession>
<evidence type="ECO:0000256" key="16">
    <source>
        <dbReference type="ARBA" id="ARBA00023004"/>
    </source>
</evidence>
<comment type="similarity">
    <text evidence="4 27">Belongs to the NqrF family.</text>
</comment>
<dbReference type="GO" id="GO:0005886">
    <property type="term" value="C:plasma membrane"/>
    <property type="evidence" value="ECO:0007669"/>
    <property type="project" value="UniProtKB-SubCell"/>
</dbReference>
<evidence type="ECO:0000256" key="6">
    <source>
        <dbReference type="ARBA" id="ARBA00013099"/>
    </source>
</evidence>
<dbReference type="CDD" id="cd06188">
    <property type="entry name" value="NADH_quinone_reductase"/>
    <property type="match status" value="1"/>
</dbReference>
<dbReference type="RefSeq" id="WP_091088335.1">
    <property type="nucleotide sequence ID" value="NZ_FNRD01000005.1"/>
</dbReference>
<dbReference type="Proteomes" id="UP000198951">
    <property type="component" value="Unassembled WGS sequence"/>
</dbReference>
<evidence type="ECO:0000256" key="9">
    <source>
        <dbReference type="ARBA" id="ARBA00022475"/>
    </source>
</evidence>
<dbReference type="AlphaFoldDB" id="A0A1H4C4B5"/>
<keyword evidence="9 27" id="KW-1003">Cell membrane</keyword>
<dbReference type="GO" id="GO:0016655">
    <property type="term" value="F:oxidoreductase activity, acting on NAD(P)H, quinone or similar compound as acceptor"/>
    <property type="evidence" value="ECO:0007669"/>
    <property type="project" value="InterPro"/>
</dbReference>
<keyword evidence="27" id="KW-0812">Transmembrane</keyword>
<keyword evidence="22 27" id="KW-0472">Membrane</keyword>
<name>A0A1H4C4B5_9FLAO</name>
<evidence type="ECO:0000256" key="4">
    <source>
        <dbReference type="ARBA" id="ARBA00005570"/>
    </source>
</evidence>
<keyword evidence="21 27" id="KW-0830">Ubiquinone</keyword>
<evidence type="ECO:0000313" key="30">
    <source>
        <dbReference type="EMBL" id="SEA55219.1"/>
    </source>
</evidence>
<evidence type="ECO:0000256" key="27">
    <source>
        <dbReference type="HAMAP-Rule" id="MF_00430"/>
    </source>
</evidence>
<evidence type="ECO:0000256" key="17">
    <source>
        <dbReference type="ARBA" id="ARBA00023014"/>
    </source>
</evidence>
<evidence type="ECO:0000259" key="29">
    <source>
        <dbReference type="PROSITE" id="PS51384"/>
    </source>
</evidence>
<comment type="catalytic activity">
    <reaction evidence="26 27">
        <text>a ubiquinone + n Na(+)(in) + NADH + H(+) = a ubiquinol + n Na(+)(out) + NAD(+)</text>
        <dbReference type="Rhea" id="RHEA:47748"/>
        <dbReference type="Rhea" id="RHEA-COMP:9565"/>
        <dbReference type="Rhea" id="RHEA-COMP:9566"/>
        <dbReference type="ChEBI" id="CHEBI:15378"/>
        <dbReference type="ChEBI" id="CHEBI:16389"/>
        <dbReference type="ChEBI" id="CHEBI:17976"/>
        <dbReference type="ChEBI" id="CHEBI:29101"/>
        <dbReference type="ChEBI" id="CHEBI:57540"/>
        <dbReference type="ChEBI" id="CHEBI:57945"/>
        <dbReference type="EC" id="7.2.1.1"/>
    </reaction>
</comment>
<dbReference type="GO" id="GO:0006814">
    <property type="term" value="P:sodium ion transport"/>
    <property type="evidence" value="ECO:0007669"/>
    <property type="project" value="UniProtKB-UniRule"/>
</dbReference>
<keyword evidence="14 27" id="KW-0274">FAD</keyword>
<feature type="transmembrane region" description="Helical" evidence="27">
    <location>
        <begin position="12"/>
        <end position="32"/>
    </location>
</feature>
<dbReference type="SUPFAM" id="SSF54292">
    <property type="entry name" value="2Fe-2S ferredoxin-like"/>
    <property type="match status" value="1"/>
</dbReference>
<proteinExistence type="inferred from homology"/>
<keyword evidence="8 27" id="KW-0813">Transport</keyword>
<evidence type="ECO:0000256" key="10">
    <source>
        <dbReference type="ARBA" id="ARBA00022519"/>
    </source>
</evidence>
<dbReference type="Pfam" id="PF00111">
    <property type="entry name" value="Fer2"/>
    <property type="match status" value="1"/>
</dbReference>
<comment type="subunit">
    <text evidence="5 27">Composed of six subunits; NqrA, NqrB, NqrC, NqrD, NqrE and NqrF.</text>
</comment>
<keyword evidence="20 27" id="KW-0406">Ion transport</keyword>
<dbReference type="PROSITE" id="PS51384">
    <property type="entry name" value="FAD_FR"/>
    <property type="match status" value="1"/>
</dbReference>
<dbReference type="PROSITE" id="PS51085">
    <property type="entry name" value="2FE2S_FER_2"/>
    <property type="match status" value="1"/>
</dbReference>
<feature type="domain" description="FAD-binding FR-type" evidence="29">
    <location>
        <begin position="135"/>
        <end position="282"/>
    </location>
</feature>
<sequence length="421" mass="47404">MIVLGINSTTIISSVIVFLLFNSLLVYIILFAKSKLTPSGLVKIVINKEDVLETEAGSTLLSTLSNRKIFLPSACGGGGTCGMCKCQILSGGGQILPTETPYFSRKEQQDNWRLGCQVKVKEDMEIVIPASVMGIKKWECEVVSNDNVATYIKEFVVKLPEGEFLDFQSGCYIQIDVPECEVDFKNDLYKIDDRFKDDYDKFGIWNLKMKNPESIFRAYSMANHPAEGNIVMLNIRLATPPFDRKVGGFMKLNPGIASSFVFSRKPGDKVTIAGPFGDFHIKPTQREMIYIGGGAGMAPLRSHLFHLFHTVKERNRKVSFWYGGRSSREVFYTEEFKKIDKEFPNFDYNVALSEPLPEDNWTGDTGFIHNVLFENYLKHHEAPEDIEYYICGPPMMNAAVFKMLDELGVPGENIAFDDFGG</sequence>
<evidence type="ECO:0000256" key="15">
    <source>
        <dbReference type="ARBA" id="ARBA00022967"/>
    </source>
</evidence>
<dbReference type="Gene3D" id="3.10.20.30">
    <property type="match status" value="1"/>
</dbReference>
<evidence type="ECO:0000256" key="26">
    <source>
        <dbReference type="ARBA" id="ARBA00048891"/>
    </source>
</evidence>
<dbReference type="GO" id="GO:0046872">
    <property type="term" value="F:metal ion binding"/>
    <property type="evidence" value="ECO:0007669"/>
    <property type="project" value="UniProtKB-KW"/>
</dbReference>
<dbReference type="EMBL" id="FNRD01000005">
    <property type="protein sequence ID" value="SEA55219.1"/>
    <property type="molecule type" value="Genomic_DNA"/>
</dbReference>
<evidence type="ECO:0000256" key="2">
    <source>
        <dbReference type="ARBA" id="ARBA00002972"/>
    </source>
</evidence>
<dbReference type="GO" id="GO:0051537">
    <property type="term" value="F:2 iron, 2 sulfur cluster binding"/>
    <property type="evidence" value="ECO:0007669"/>
    <property type="project" value="UniProtKB-KW"/>
</dbReference>
<evidence type="ECO:0000256" key="21">
    <source>
        <dbReference type="ARBA" id="ARBA00023075"/>
    </source>
</evidence>
<evidence type="ECO:0000256" key="11">
    <source>
        <dbReference type="ARBA" id="ARBA00022630"/>
    </source>
</evidence>
<comment type="cofactor">
    <cofactor evidence="27">
        <name>[2Fe-2S] cluster</name>
        <dbReference type="ChEBI" id="CHEBI:190135"/>
    </cofactor>
    <text evidence="27">Binds 1 [2Fe-2S] cluster.</text>
</comment>
<evidence type="ECO:0000256" key="22">
    <source>
        <dbReference type="ARBA" id="ARBA00023136"/>
    </source>
</evidence>
<evidence type="ECO:0000256" key="23">
    <source>
        <dbReference type="ARBA" id="ARBA00023201"/>
    </source>
</evidence>
<dbReference type="HAMAP" id="MF_00430">
    <property type="entry name" value="NqrF"/>
    <property type="match status" value="1"/>
</dbReference>
<organism evidence="30 31">
    <name type="scientific">Flavobacterium gillisiae</name>
    <dbReference type="NCBI Taxonomy" id="150146"/>
    <lineage>
        <taxon>Bacteria</taxon>
        <taxon>Pseudomonadati</taxon>
        <taxon>Bacteroidota</taxon>
        <taxon>Flavobacteriia</taxon>
        <taxon>Flavobacteriales</taxon>
        <taxon>Flavobacteriaceae</taxon>
        <taxon>Flavobacterium</taxon>
    </lineage>
</organism>
<comment type="function">
    <text evidence="2 27">NQR complex catalyzes the reduction of ubiquinone-1 to ubiquinol by two successive reactions, coupled with the transport of Na(+) ions from the cytoplasm to the periplasm. The first step is catalyzed by NqrF, which accepts electrons from NADH and reduces ubiquinone-1 to ubisemiquinone by a one-electron transfer pathway.</text>
</comment>
<keyword evidence="13 27" id="KW-0479">Metal-binding</keyword>
<keyword evidence="12 27" id="KW-0001">2Fe-2S</keyword>
<comment type="cofactor">
    <cofactor evidence="1 27">
        <name>FAD</name>
        <dbReference type="ChEBI" id="CHEBI:57692"/>
    </cofactor>
</comment>
<keyword evidence="18 27" id="KW-0520">NAD</keyword>
<comment type="subcellular location">
    <subcellularLocation>
        <location evidence="3">Cell inner membrane</location>
    </subcellularLocation>
    <subcellularLocation>
        <location evidence="27">Cell membrane</location>
        <topology evidence="27">Single-pass membrane protein</topology>
    </subcellularLocation>
</comment>
<dbReference type="STRING" id="150146.SAMN05443667_105216"/>
<feature type="domain" description="2Fe-2S ferredoxin-type" evidence="28">
    <location>
        <begin position="40"/>
        <end position="132"/>
    </location>
</feature>
<dbReference type="InterPro" id="IPR001433">
    <property type="entry name" value="OxRdtase_FAD/NAD-bd"/>
</dbReference>
<dbReference type="SUPFAM" id="SSF63380">
    <property type="entry name" value="Riboflavin synthase domain-like"/>
    <property type="match status" value="1"/>
</dbReference>
<evidence type="ECO:0000256" key="1">
    <source>
        <dbReference type="ARBA" id="ARBA00001974"/>
    </source>
</evidence>
<keyword evidence="16 27" id="KW-0408">Iron</keyword>
<keyword evidence="27" id="KW-1133">Transmembrane helix</keyword>
<dbReference type="NCBIfam" id="TIGR01941">
    <property type="entry name" value="nqrF"/>
    <property type="match status" value="1"/>
</dbReference>
<dbReference type="OrthoDB" id="9806195at2"/>
<keyword evidence="19 27" id="KW-0915">Sodium</keyword>
<dbReference type="Pfam" id="PF00175">
    <property type="entry name" value="NAD_binding_1"/>
    <property type="match status" value="1"/>
</dbReference>
<dbReference type="InterPro" id="IPR017927">
    <property type="entry name" value="FAD-bd_FR_type"/>
</dbReference>
<evidence type="ECO:0000256" key="19">
    <source>
        <dbReference type="ARBA" id="ARBA00023053"/>
    </source>
</evidence>
<evidence type="ECO:0000256" key="24">
    <source>
        <dbReference type="ARBA" id="ARBA00030032"/>
    </source>
</evidence>
<dbReference type="Gene3D" id="2.40.30.10">
    <property type="entry name" value="Translation factors"/>
    <property type="match status" value="1"/>
</dbReference>
<dbReference type="InterPro" id="IPR036010">
    <property type="entry name" value="2Fe-2S_ferredoxin-like_sf"/>
</dbReference>
<dbReference type="PIRSF" id="PIRSF000044">
    <property type="entry name" value="Cis_Diol_DH_RD"/>
    <property type="match status" value="1"/>
</dbReference>
<keyword evidence="10" id="KW-0997">Cell inner membrane</keyword>
<feature type="binding site" evidence="27">
    <location>
        <position position="81"/>
    </location>
    <ligand>
        <name>[2Fe-2S] cluster</name>
        <dbReference type="ChEBI" id="CHEBI:190135"/>
    </ligand>
</feature>
<reference evidence="31" key="1">
    <citation type="submission" date="2016-10" db="EMBL/GenBank/DDBJ databases">
        <authorList>
            <person name="Varghese N."/>
            <person name="Submissions S."/>
        </authorList>
    </citation>
    <scope>NUCLEOTIDE SEQUENCE [LARGE SCALE GENOMIC DNA]</scope>
    <source>
        <strain evidence="31">DSM 22376</strain>
    </source>
</reference>
<feature type="binding site" evidence="27">
    <location>
        <position position="84"/>
    </location>
    <ligand>
        <name>[2Fe-2S] cluster</name>
        <dbReference type="ChEBI" id="CHEBI:190135"/>
    </ligand>
</feature>
<evidence type="ECO:0000256" key="20">
    <source>
        <dbReference type="ARBA" id="ARBA00023065"/>
    </source>
</evidence>
<dbReference type="FunFam" id="3.40.50.80:FF:000014">
    <property type="entry name" value="Na(+)-translocating NADH-quinone reductase subunit F"/>
    <property type="match status" value="1"/>
</dbReference>
<evidence type="ECO:0000256" key="8">
    <source>
        <dbReference type="ARBA" id="ARBA00022448"/>
    </source>
</evidence>
<dbReference type="PANTHER" id="PTHR43644:SF1">
    <property type="entry name" value="NAD(P)H-FLAVIN REDUCTASE"/>
    <property type="match status" value="1"/>
</dbReference>
<keyword evidence="31" id="KW-1185">Reference proteome</keyword>
<evidence type="ECO:0000256" key="7">
    <source>
        <dbReference type="ARBA" id="ARBA00019729"/>
    </source>
</evidence>
<dbReference type="InterPro" id="IPR010205">
    <property type="entry name" value="NqrF"/>
</dbReference>
<protein>
    <recommendedName>
        <fullName evidence="7 27">Na(+)-translocating NADH-quinone reductase subunit F</fullName>
        <shortName evidence="27">Na(+)-NQR subunit F</shortName>
        <shortName evidence="27">Na(+)-translocating NQR subunit F</shortName>
        <ecNumber evidence="6 27">7.2.1.1</ecNumber>
    </recommendedName>
    <alternativeName>
        <fullName evidence="25 27">NQR complex subunit F</fullName>
    </alternativeName>
    <alternativeName>
        <fullName evidence="24 27">NQR-1 subunit F</fullName>
    </alternativeName>
</protein>
<evidence type="ECO:0000256" key="13">
    <source>
        <dbReference type="ARBA" id="ARBA00022723"/>
    </source>
</evidence>
<gene>
    <name evidence="27" type="primary">nqrF</name>
    <name evidence="30" type="ORF">SAMN05443667_105216</name>
</gene>
<dbReference type="EC" id="7.2.1.1" evidence="6 27"/>
<evidence type="ECO:0000256" key="18">
    <source>
        <dbReference type="ARBA" id="ARBA00023027"/>
    </source>
</evidence>
<dbReference type="Gene3D" id="3.40.50.80">
    <property type="entry name" value="Nucleotide-binding domain of ferredoxin-NADP reductase (FNR) module"/>
    <property type="match status" value="1"/>
</dbReference>
<evidence type="ECO:0000256" key="25">
    <source>
        <dbReference type="ARBA" id="ARBA00030787"/>
    </source>
</evidence>
<keyword evidence="11 27" id="KW-0285">Flavoprotein</keyword>
<feature type="binding site" evidence="27">
    <location>
        <position position="75"/>
    </location>
    <ligand>
        <name>[2Fe-2S] cluster</name>
        <dbReference type="ChEBI" id="CHEBI:190135"/>
    </ligand>
</feature>
<evidence type="ECO:0000313" key="31">
    <source>
        <dbReference type="Proteomes" id="UP000198951"/>
    </source>
</evidence>
<dbReference type="InterPro" id="IPR012675">
    <property type="entry name" value="Beta-grasp_dom_sf"/>
</dbReference>
<dbReference type="InterPro" id="IPR039261">
    <property type="entry name" value="FNR_nucleotide-bd"/>
</dbReference>
<keyword evidence="17 27" id="KW-0411">Iron-sulfur</keyword>
<keyword evidence="15 27" id="KW-1278">Translocase</keyword>
<keyword evidence="23 27" id="KW-0739">Sodium transport</keyword>
<evidence type="ECO:0000256" key="12">
    <source>
        <dbReference type="ARBA" id="ARBA00022714"/>
    </source>
</evidence>